<name>A0A644VTM7_9ZZZZ</name>
<sequence length="377" mass="42054">MVIRKFISAIVLVAMIFTVALPTYADSLEEEKAKLEDVQQQLQNKDAQRESKKKEVKSAIDELMVAQNQLAEAQKALQAVEDKQSSLELKIKATKITIEKNQKELEKTKKIYSKRLREIYINGQINYLDVLLGAKDFSDFSSRMYLLQRIIARDISLLSKLEEQKRNLNSQQEALEEDKKQLDKVHADVDAKKKTVEAKAAERRALYDKALAEQNRLEQEYNDLMETSNNIASMIKNWEQSGTLGSVNGSGRFIWPIHGEITSPYGWRTHPIFGTQIFHSGIDIAADYGDPILAADSGTVIYAGWMGGYGNAVMIDHGGGLVTLYGHNTAVLVSEGQAVDKGQVIAHAGSTGYSTGPHCHFEVRLHGETVNPLSYLP</sequence>
<evidence type="ECO:0000259" key="4">
    <source>
        <dbReference type="Pfam" id="PF24568"/>
    </source>
</evidence>
<feature type="domain" description="M23ase beta-sheet core" evidence="3">
    <location>
        <begin position="278"/>
        <end position="372"/>
    </location>
</feature>
<dbReference type="Gene3D" id="2.70.70.10">
    <property type="entry name" value="Glucose Permease (Domain IIA)"/>
    <property type="match status" value="1"/>
</dbReference>
<comment type="caution">
    <text evidence="5">The sequence shown here is derived from an EMBL/GenBank/DDBJ whole genome shotgun (WGS) entry which is preliminary data.</text>
</comment>
<accession>A0A644VTM7</accession>
<dbReference type="Pfam" id="PF01551">
    <property type="entry name" value="Peptidase_M23"/>
    <property type="match status" value="1"/>
</dbReference>
<dbReference type="InterPro" id="IPR016047">
    <property type="entry name" value="M23ase_b-sheet_dom"/>
</dbReference>
<organism evidence="5">
    <name type="scientific">bioreactor metagenome</name>
    <dbReference type="NCBI Taxonomy" id="1076179"/>
    <lineage>
        <taxon>unclassified sequences</taxon>
        <taxon>metagenomes</taxon>
        <taxon>ecological metagenomes</taxon>
    </lineage>
</organism>
<evidence type="ECO:0000256" key="2">
    <source>
        <dbReference type="SAM" id="Coils"/>
    </source>
</evidence>
<feature type="coiled-coil region" evidence="2">
    <location>
        <begin position="21"/>
        <end position="90"/>
    </location>
</feature>
<gene>
    <name evidence="5" type="primary">envC_7</name>
    <name evidence="5" type="ORF">SDC9_40904</name>
</gene>
<dbReference type="AlphaFoldDB" id="A0A644VTM7"/>
<evidence type="ECO:0000313" key="5">
    <source>
        <dbReference type="EMBL" id="MPL94749.1"/>
    </source>
</evidence>
<feature type="coiled-coil region" evidence="2">
    <location>
        <begin position="151"/>
        <end position="227"/>
    </location>
</feature>
<dbReference type="PANTHER" id="PTHR21666">
    <property type="entry name" value="PEPTIDASE-RELATED"/>
    <property type="match status" value="1"/>
</dbReference>
<evidence type="ECO:0000259" key="3">
    <source>
        <dbReference type="Pfam" id="PF01551"/>
    </source>
</evidence>
<dbReference type="Pfam" id="PF24568">
    <property type="entry name" value="CC_PcsB"/>
    <property type="match status" value="1"/>
</dbReference>
<dbReference type="PANTHER" id="PTHR21666:SF270">
    <property type="entry name" value="MUREIN HYDROLASE ACTIVATOR ENVC"/>
    <property type="match status" value="1"/>
</dbReference>
<dbReference type="Gene3D" id="6.10.250.3150">
    <property type="match status" value="1"/>
</dbReference>
<feature type="domain" description="Peptidoglycan hydrolase PcsB coiled-coil" evidence="4">
    <location>
        <begin position="98"/>
        <end position="169"/>
    </location>
</feature>
<keyword evidence="2" id="KW-0175">Coiled coil</keyword>
<dbReference type="InterPro" id="IPR011055">
    <property type="entry name" value="Dup_hybrid_motif"/>
</dbReference>
<dbReference type="EMBL" id="VSSQ01000440">
    <property type="protein sequence ID" value="MPL94749.1"/>
    <property type="molecule type" value="Genomic_DNA"/>
</dbReference>
<dbReference type="InterPro" id="IPR057309">
    <property type="entry name" value="PcsB_CC"/>
</dbReference>
<proteinExistence type="predicted"/>
<dbReference type="InterPro" id="IPR050570">
    <property type="entry name" value="Cell_wall_metabolism_enzyme"/>
</dbReference>
<protein>
    <submittedName>
        <fullName evidence="5">Murein hydrolase activator EnvC</fullName>
    </submittedName>
</protein>
<dbReference type="GO" id="GO:0004222">
    <property type="term" value="F:metalloendopeptidase activity"/>
    <property type="evidence" value="ECO:0007669"/>
    <property type="project" value="TreeGrafter"/>
</dbReference>
<reference evidence="5" key="1">
    <citation type="submission" date="2019-08" db="EMBL/GenBank/DDBJ databases">
        <authorList>
            <person name="Kucharzyk K."/>
            <person name="Murdoch R.W."/>
            <person name="Higgins S."/>
            <person name="Loffler F."/>
        </authorList>
    </citation>
    <scope>NUCLEOTIDE SEQUENCE</scope>
</reference>
<dbReference type="SUPFAM" id="SSF51261">
    <property type="entry name" value="Duplicated hybrid motif"/>
    <property type="match status" value="1"/>
</dbReference>
<evidence type="ECO:0000256" key="1">
    <source>
        <dbReference type="ARBA" id="ARBA00022729"/>
    </source>
</evidence>
<keyword evidence="1" id="KW-0732">Signal</keyword>
<dbReference type="CDD" id="cd12797">
    <property type="entry name" value="M23_peptidase"/>
    <property type="match status" value="1"/>
</dbReference>
<keyword evidence="5" id="KW-0378">Hydrolase</keyword>
<dbReference type="FunFam" id="2.70.70.10:FF:000006">
    <property type="entry name" value="M23 family peptidase"/>
    <property type="match status" value="1"/>
</dbReference>